<feature type="compositionally biased region" description="Low complexity" evidence="1">
    <location>
        <begin position="9"/>
        <end position="20"/>
    </location>
</feature>
<dbReference type="Proteomes" id="UP000747110">
    <property type="component" value="Unassembled WGS sequence"/>
</dbReference>
<keyword evidence="4" id="KW-1185">Reference proteome</keyword>
<feature type="transmembrane region" description="Helical" evidence="2">
    <location>
        <begin position="73"/>
        <end position="93"/>
    </location>
</feature>
<reference evidence="3" key="1">
    <citation type="journal article" date="2021" name="Proc. Natl. Acad. Sci. U.S.A.">
        <title>Three genomes in the algal genus Volvox reveal the fate of a haploid sex-determining region after a transition to homothallism.</title>
        <authorList>
            <person name="Yamamoto K."/>
            <person name="Hamaji T."/>
            <person name="Kawai-Toyooka H."/>
            <person name="Matsuzaki R."/>
            <person name="Takahashi F."/>
            <person name="Nishimura Y."/>
            <person name="Kawachi M."/>
            <person name="Noguchi H."/>
            <person name="Minakuchi Y."/>
            <person name="Umen J.G."/>
            <person name="Toyoda A."/>
            <person name="Nozaki H."/>
        </authorList>
    </citation>
    <scope>NUCLEOTIDE SEQUENCE</scope>
    <source>
        <strain evidence="3">NIES-3786</strain>
    </source>
</reference>
<name>A0A8J4CKN0_9CHLO</name>
<dbReference type="AlphaFoldDB" id="A0A8J4CKN0"/>
<protein>
    <submittedName>
        <fullName evidence="3">Uncharacterized protein</fullName>
    </submittedName>
</protein>
<feature type="non-terminal residue" evidence="3">
    <location>
        <position position="102"/>
    </location>
</feature>
<keyword evidence="2" id="KW-0472">Membrane</keyword>
<evidence type="ECO:0000256" key="1">
    <source>
        <dbReference type="SAM" id="MobiDB-lite"/>
    </source>
</evidence>
<evidence type="ECO:0000313" key="3">
    <source>
        <dbReference type="EMBL" id="GIL84246.1"/>
    </source>
</evidence>
<gene>
    <name evidence="3" type="ORF">Vretifemale_12932</name>
</gene>
<dbReference type="EMBL" id="BNCP01000029">
    <property type="protein sequence ID" value="GIL84246.1"/>
    <property type="molecule type" value="Genomic_DNA"/>
</dbReference>
<keyword evidence="2" id="KW-0812">Transmembrane</keyword>
<sequence>RSSEGRGAGPRAAGRGSGPQPTVPDVHGLVGMAVMVERVHVAAADRRGSARACGRIRRQAGGQRSGDARMMGMMVAMVVAMVVVVVVVVMMQMGEEVIAHRL</sequence>
<organism evidence="3 4">
    <name type="scientific">Volvox reticuliferus</name>
    <dbReference type="NCBI Taxonomy" id="1737510"/>
    <lineage>
        <taxon>Eukaryota</taxon>
        <taxon>Viridiplantae</taxon>
        <taxon>Chlorophyta</taxon>
        <taxon>core chlorophytes</taxon>
        <taxon>Chlorophyceae</taxon>
        <taxon>CS clade</taxon>
        <taxon>Chlamydomonadales</taxon>
        <taxon>Volvocaceae</taxon>
        <taxon>Volvox</taxon>
    </lineage>
</organism>
<accession>A0A8J4CKN0</accession>
<keyword evidence="2" id="KW-1133">Transmembrane helix</keyword>
<evidence type="ECO:0000256" key="2">
    <source>
        <dbReference type="SAM" id="Phobius"/>
    </source>
</evidence>
<proteinExistence type="predicted"/>
<evidence type="ECO:0000313" key="4">
    <source>
        <dbReference type="Proteomes" id="UP000747110"/>
    </source>
</evidence>
<comment type="caution">
    <text evidence="3">The sequence shown here is derived from an EMBL/GenBank/DDBJ whole genome shotgun (WGS) entry which is preliminary data.</text>
</comment>
<feature type="region of interest" description="Disordered" evidence="1">
    <location>
        <begin position="1"/>
        <end position="24"/>
    </location>
</feature>